<dbReference type="EMBL" id="JBHTAS010000001">
    <property type="protein sequence ID" value="MFC7142130.1"/>
    <property type="molecule type" value="Genomic_DNA"/>
</dbReference>
<feature type="domain" description="N-acetyltransferase" evidence="3">
    <location>
        <begin position="1"/>
        <end position="147"/>
    </location>
</feature>
<dbReference type="InterPro" id="IPR016181">
    <property type="entry name" value="Acyl_CoA_acyltransferase"/>
</dbReference>
<dbReference type="GeneID" id="78822464"/>
<dbReference type="NCBIfam" id="NF040501">
    <property type="entry name" value="resist_ArsN2"/>
    <property type="match status" value="1"/>
</dbReference>
<evidence type="ECO:0000313" key="5">
    <source>
        <dbReference type="Proteomes" id="UP001596432"/>
    </source>
</evidence>
<dbReference type="CDD" id="cd04301">
    <property type="entry name" value="NAT_SF"/>
    <property type="match status" value="1"/>
</dbReference>
<sequence length="147" mass="15427">MTDSGIALERAGGDGLRYVENLLDRAGLPTDDVDTETGRFYVARADGDAVGVGGFEVHGEDGLLRSVAVEESARGAGHGTALVDELEAAARDAGVRRLFLLTTTASDFFAARGYETIDRQDAPATVRNTAEFAELCPSSATAMSKTL</sequence>
<evidence type="ECO:0000313" key="4">
    <source>
        <dbReference type="EMBL" id="MFC7142130.1"/>
    </source>
</evidence>
<keyword evidence="5" id="KW-1185">Reference proteome</keyword>
<organism evidence="4 5">
    <name type="scientific">Halosimplex aquaticum</name>
    <dbReference type="NCBI Taxonomy" id="3026162"/>
    <lineage>
        <taxon>Archaea</taxon>
        <taxon>Methanobacteriati</taxon>
        <taxon>Methanobacteriota</taxon>
        <taxon>Stenosarchaea group</taxon>
        <taxon>Halobacteria</taxon>
        <taxon>Halobacteriales</taxon>
        <taxon>Haloarculaceae</taxon>
        <taxon>Halosimplex</taxon>
    </lineage>
</organism>
<proteinExistence type="predicted"/>
<dbReference type="AlphaFoldDB" id="A0ABD5Y8E3"/>
<dbReference type="InterPro" id="IPR000182">
    <property type="entry name" value="GNAT_dom"/>
</dbReference>
<dbReference type="PANTHER" id="PTHR43877">
    <property type="entry name" value="AMINOALKYLPHOSPHONATE N-ACETYLTRANSFERASE-RELATED-RELATED"/>
    <property type="match status" value="1"/>
</dbReference>
<dbReference type="RefSeq" id="WP_274323204.1">
    <property type="nucleotide sequence ID" value="NZ_CP118158.1"/>
</dbReference>
<reference evidence="4 5" key="1">
    <citation type="journal article" date="2019" name="Int. J. Syst. Evol. Microbiol.">
        <title>The Global Catalogue of Microorganisms (GCM) 10K type strain sequencing project: providing services to taxonomists for standard genome sequencing and annotation.</title>
        <authorList>
            <consortium name="The Broad Institute Genomics Platform"/>
            <consortium name="The Broad Institute Genome Sequencing Center for Infectious Disease"/>
            <person name="Wu L."/>
            <person name="Ma J."/>
        </authorList>
    </citation>
    <scope>NUCLEOTIDE SEQUENCE [LARGE SCALE GENOMIC DNA]</scope>
    <source>
        <strain evidence="4 5">XZYJT29</strain>
    </source>
</reference>
<dbReference type="Gene3D" id="3.40.630.30">
    <property type="match status" value="1"/>
</dbReference>
<protein>
    <submittedName>
        <fullName evidence="4">Arsenic resistance N-acetyltransferase ArsN2</fullName>
    </submittedName>
</protein>
<name>A0ABD5Y8E3_9EURY</name>
<dbReference type="InterPro" id="IPR050832">
    <property type="entry name" value="Bact_Acetyltransf"/>
</dbReference>
<accession>A0ABD5Y8E3</accession>
<evidence type="ECO:0000259" key="3">
    <source>
        <dbReference type="PROSITE" id="PS51186"/>
    </source>
</evidence>
<dbReference type="PROSITE" id="PS51186">
    <property type="entry name" value="GNAT"/>
    <property type="match status" value="1"/>
</dbReference>
<keyword evidence="2" id="KW-0012">Acyltransferase</keyword>
<dbReference type="PANTHER" id="PTHR43877:SF2">
    <property type="entry name" value="AMINOALKYLPHOSPHONATE N-ACETYLTRANSFERASE-RELATED"/>
    <property type="match status" value="1"/>
</dbReference>
<evidence type="ECO:0000256" key="1">
    <source>
        <dbReference type="ARBA" id="ARBA00022679"/>
    </source>
</evidence>
<evidence type="ECO:0000256" key="2">
    <source>
        <dbReference type="ARBA" id="ARBA00023315"/>
    </source>
</evidence>
<dbReference type="GO" id="GO:0016746">
    <property type="term" value="F:acyltransferase activity"/>
    <property type="evidence" value="ECO:0007669"/>
    <property type="project" value="UniProtKB-KW"/>
</dbReference>
<dbReference type="Pfam" id="PF00583">
    <property type="entry name" value="Acetyltransf_1"/>
    <property type="match status" value="1"/>
</dbReference>
<gene>
    <name evidence="4" type="primary">arsN2</name>
    <name evidence="4" type="ORF">ACFQMA_20120</name>
</gene>
<dbReference type="Proteomes" id="UP001596432">
    <property type="component" value="Unassembled WGS sequence"/>
</dbReference>
<keyword evidence="1" id="KW-0808">Transferase</keyword>
<comment type="caution">
    <text evidence="4">The sequence shown here is derived from an EMBL/GenBank/DDBJ whole genome shotgun (WGS) entry which is preliminary data.</text>
</comment>
<dbReference type="SUPFAM" id="SSF55729">
    <property type="entry name" value="Acyl-CoA N-acyltransferases (Nat)"/>
    <property type="match status" value="1"/>
</dbReference>